<dbReference type="Proteomes" id="UP000179227">
    <property type="component" value="Unassembled WGS sequence"/>
</dbReference>
<sequence>MINLTLLRSKFKFIILGAAVILIIIAAIVISYFGGKSETPRNQASTSIAPNAIAPPQTKSENLSENIKVIRKKIIDSQIANRNGDIVLYESENYQIEYIPTPDVFFVRIFRDPASNYKKEAQEWFLKFGLKQQELCNLPVRFLLTSFELRKSNPSFTSLPDNCDAPTLKKSK</sequence>
<keyword evidence="1" id="KW-1133">Transmembrane helix</keyword>
<protein>
    <submittedName>
        <fullName evidence="2">Uncharacterized protein</fullName>
    </submittedName>
</protein>
<comment type="caution">
    <text evidence="2">The sequence shown here is derived from an EMBL/GenBank/DDBJ whole genome shotgun (WGS) entry which is preliminary data.</text>
</comment>
<feature type="transmembrane region" description="Helical" evidence="1">
    <location>
        <begin position="12"/>
        <end position="33"/>
    </location>
</feature>
<dbReference type="STRING" id="1797729.A3A60_02985"/>
<reference evidence="2 3" key="1">
    <citation type="journal article" date="2016" name="Nat. Commun.">
        <title>Thousands of microbial genomes shed light on interconnected biogeochemical processes in an aquifer system.</title>
        <authorList>
            <person name="Anantharaman K."/>
            <person name="Brown C.T."/>
            <person name="Hug L.A."/>
            <person name="Sharon I."/>
            <person name="Castelle C.J."/>
            <person name="Probst A.J."/>
            <person name="Thomas B.C."/>
            <person name="Singh A."/>
            <person name="Wilkins M.J."/>
            <person name="Karaoz U."/>
            <person name="Brodie E.L."/>
            <person name="Williams K.H."/>
            <person name="Hubbard S.S."/>
            <person name="Banfield J.F."/>
        </authorList>
    </citation>
    <scope>NUCLEOTIDE SEQUENCE [LARGE SCALE GENOMIC DNA]</scope>
</reference>
<accession>A0A1F5I265</accession>
<gene>
    <name evidence="2" type="ORF">A3A60_02985</name>
</gene>
<evidence type="ECO:0000313" key="3">
    <source>
        <dbReference type="Proteomes" id="UP000179227"/>
    </source>
</evidence>
<name>A0A1F5I265_9BACT</name>
<evidence type="ECO:0000313" key="2">
    <source>
        <dbReference type="EMBL" id="OGE10484.1"/>
    </source>
</evidence>
<keyword evidence="1" id="KW-0812">Transmembrane</keyword>
<organism evidence="2 3">
    <name type="scientific">Candidatus Curtissbacteria bacterium RIFCSPLOWO2_01_FULL_42_26</name>
    <dbReference type="NCBI Taxonomy" id="1797729"/>
    <lineage>
        <taxon>Bacteria</taxon>
        <taxon>Candidatus Curtissiibacteriota</taxon>
    </lineage>
</organism>
<proteinExistence type="predicted"/>
<keyword evidence="1" id="KW-0472">Membrane</keyword>
<dbReference type="AlphaFoldDB" id="A0A1F5I265"/>
<dbReference type="EMBL" id="MFBS01000010">
    <property type="protein sequence ID" value="OGE10484.1"/>
    <property type="molecule type" value="Genomic_DNA"/>
</dbReference>
<evidence type="ECO:0000256" key="1">
    <source>
        <dbReference type="SAM" id="Phobius"/>
    </source>
</evidence>